<sequence>MSDFRIEYNLFKDHSWVSDGFDSKEDAEKHYEKLISLGYKPRRKYK</sequence>
<evidence type="ECO:0008006" key="2">
    <source>
        <dbReference type="Google" id="ProtNLM"/>
    </source>
</evidence>
<reference evidence="1" key="1">
    <citation type="submission" date="2016-10" db="EMBL/GenBank/DDBJ databases">
        <authorList>
            <person name="de Groot N.N."/>
        </authorList>
    </citation>
    <scope>NUCLEOTIDE SEQUENCE</scope>
</reference>
<accession>A0A1W1BXV0</accession>
<name>A0A1W1BXV0_9ZZZZ</name>
<proteinExistence type="predicted"/>
<organism evidence="1">
    <name type="scientific">hydrothermal vent metagenome</name>
    <dbReference type="NCBI Taxonomy" id="652676"/>
    <lineage>
        <taxon>unclassified sequences</taxon>
        <taxon>metagenomes</taxon>
        <taxon>ecological metagenomes</taxon>
    </lineage>
</organism>
<dbReference type="EMBL" id="FPHI01000018">
    <property type="protein sequence ID" value="SFV58272.1"/>
    <property type="molecule type" value="Genomic_DNA"/>
</dbReference>
<dbReference type="AlphaFoldDB" id="A0A1W1BXV0"/>
<gene>
    <name evidence="1" type="ORF">MNB_SV-3-991</name>
</gene>
<protein>
    <recommendedName>
        <fullName evidence="2">SPOR domain-containing protein</fullName>
    </recommendedName>
</protein>
<evidence type="ECO:0000313" key="1">
    <source>
        <dbReference type="EMBL" id="SFV58272.1"/>
    </source>
</evidence>